<keyword evidence="4" id="KW-0031">Aminopeptidase</keyword>
<evidence type="ECO:0000313" key="5">
    <source>
        <dbReference type="EMBL" id="HAU1880863.1"/>
    </source>
</evidence>
<proteinExistence type="predicted"/>
<feature type="domain" description="DUF2172" evidence="1">
    <location>
        <begin position="59"/>
        <end position="150"/>
    </location>
</feature>
<reference evidence="5" key="2">
    <citation type="journal article" date="2018" name="Genome Biol.">
        <title>SKESA: strategic k-mer extension for scrupulous assemblies.</title>
        <authorList>
            <person name="Souvorov A."/>
            <person name="Agarwala R."/>
            <person name="Lipman D.J."/>
        </authorList>
    </citation>
    <scope>NUCLEOTIDE SEQUENCE</scope>
    <source>
        <strain evidence="5">AZ00058701</strain>
    </source>
</reference>
<dbReference type="PIRSF" id="PIRSF015244">
    <property type="entry name" value="UCP015244"/>
    <property type="match status" value="1"/>
</dbReference>
<sequence length="441" mass="50224">MIGTKIHNLAKRLWGINRSITGEGVRETLSIIKNEHLPNLSIKEVPSGTKVLDWIVPREWKIRDAYIRTPSGEIICDFKRNNLHVVGYSIPIHKHMNLSELNSHLYSLDDQPDAIPYITSYYSEHWGFCITQKQRDQLTDGLYEVFIDSELFSGSLTYGELILPGISNKEVFLSTYICHPSMANNELSGPTVTTYIAKWLDSLPYRKYTYRIVFIPETIGSITYISQNINWLKSHVIGGFNITCIGDDRTYSYLPSRNGSTLSDIIAKHVLKHIYPDFKSYSWSDRGSDERQYCAPGIDLPIASIMRTKYGEYLEYHTSLDDLINVVTPTGLEGGYNALKLAIEALEWNCYPKITVLGEPQLGKRGLYPTLSTKTSGQEVQLMMDFISWSDGVSSLIEIADKCKVPIWNLYPIILKLMEHDLLVLLPQKCQESRMETSQEA</sequence>
<dbReference type="Pfam" id="PF16221">
    <property type="entry name" value="HTH_47"/>
    <property type="match status" value="1"/>
</dbReference>
<feature type="domain" description="UCP01524 winged helix-turn-helix" evidence="2">
    <location>
        <begin position="353"/>
        <end position="424"/>
    </location>
</feature>
<feature type="domain" description="DUF4910" evidence="3">
    <location>
        <begin position="7"/>
        <end position="349"/>
    </location>
</feature>
<accession>E7BB69</accession>
<dbReference type="RefSeq" id="WP_016356770.1">
    <property type="nucleotide sequence ID" value="NZ_CCZY01000003.1"/>
</dbReference>
<organism evidence="4">
    <name type="scientific">Legionella pneumophila</name>
    <dbReference type="NCBI Taxonomy" id="446"/>
    <lineage>
        <taxon>Bacteria</taxon>
        <taxon>Pseudomonadati</taxon>
        <taxon>Pseudomonadota</taxon>
        <taxon>Gammaproteobacteria</taxon>
        <taxon>Legionellales</taxon>
        <taxon>Legionellaceae</taxon>
        <taxon>Legionella</taxon>
    </lineage>
</organism>
<dbReference type="Proteomes" id="UP000866496">
    <property type="component" value="Unassembled WGS sequence"/>
</dbReference>
<dbReference type="InterPro" id="IPR012353">
    <property type="entry name" value="UCP015244"/>
</dbReference>
<dbReference type="GO" id="GO:0004177">
    <property type="term" value="F:aminopeptidase activity"/>
    <property type="evidence" value="ECO:0007669"/>
    <property type="project" value="UniProtKB-KW"/>
</dbReference>
<keyword evidence="4" id="KW-0645">Protease</keyword>
<dbReference type="InterPro" id="IPR032589">
    <property type="entry name" value="DUF4910"/>
</dbReference>
<dbReference type="Gene3D" id="1.10.10.10">
    <property type="entry name" value="Winged helix-like DNA-binding domain superfamily/Winged helix DNA-binding domain"/>
    <property type="match status" value="1"/>
</dbReference>
<reference evidence="5" key="3">
    <citation type="submission" date="2019-10" db="EMBL/GenBank/DDBJ databases">
        <authorList>
            <consortium name="NCBI Pathogen Detection Project"/>
        </authorList>
    </citation>
    <scope>NUCLEOTIDE SEQUENCE</scope>
    <source>
        <strain evidence="5">AZ00058701</strain>
    </source>
</reference>
<gene>
    <name evidence="5" type="ORF">JBJ86_11500</name>
    <name evidence="4" type="ORF">LPSG12_020</name>
</gene>
<dbReference type="Pfam" id="PF09940">
    <property type="entry name" value="DUF2172"/>
    <property type="match status" value="1"/>
</dbReference>
<dbReference type="Gene3D" id="3.40.630.10">
    <property type="entry name" value="Zn peptidases"/>
    <property type="match status" value="1"/>
</dbReference>
<keyword evidence="4" id="KW-0378">Hydrolase</keyword>
<dbReference type="CDD" id="cd05644">
    <property type="entry name" value="M28_like"/>
    <property type="match status" value="1"/>
</dbReference>
<dbReference type="AlphaFoldDB" id="E7BB69"/>
<dbReference type="InterPro" id="IPR036388">
    <property type="entry name" value="WH-like_DNA-bd_sf"/>
</dbReference>
<name>E7BB69_LEGPN</name>
<evidence type="ECO:0000259" key="1">
    <source>
        <dbReference type="Pfam" id="PF09940"/>
    </source>
</evidence>
<evidence type="ECO:0000313" key="4">
    <source>
        <dbReference type="EMBL" id="CBY79965.1"/>
    </source>
</evidence>
<dbReference type="Gene3D" id="3.50.30.90">
    <property type="match status" value="1"/>
</dbReference>
<dbReference type="EMBL" id="DACWHX010000013">
    <property type="protein sequence ID" value="HAU1880863.1"/>
    <property type="molecule type" value="Genomic_DNA"/>
</dbReference>
<dbReference type="InterPro" id="IPR032622">
    <property type="entry name" value="UCP01524_HTH"/>
</dbReference>
<dbReference type="SUPFAM" id="SSF53187">
    <property type="entry name" value="Zn-dependent exopeptidases"/>
    <property type="match status" value="1"/>
</dbReference>
<dbReference type="EMBL" id="FR747826">
    <property type="protein sequence ID" value="CBY79965.1"/>
    <property type="molecule type" value="Genomic_DNA"/>
</dbReference>
<dbReference type="InterPro" id="IPR032610">
    <property type="entry name" value="DUF2172"/>
</dbReference>
<evidence type="ECO:0000259" key="3">
    <source>
        <dbReference type="Pfam" id="PF16254"/>
    </source>
</evidence>
<reference evidence="4" key="1">
    <citation type="journal article" date="2010" name="Appl. Environ. Microbiol.">
        <title>A specific real-time PCR for simultaneous detection and identification of Legionella pneumophila serogroup 1 in water and clinical samples.</title>
        <authorList>
            <person name="Merault N."/>
            <person name="Rusniok C."/>
            <person name="Jarraud S."/>
            <person name="Gomez-Valero L."/>
            <person name="Cazalet C."/>
            <person name="Marin M."/>
            <person name="Brachet E."/>
            <person name="Aegerter P."/>
            <person name="Gaillard J.L."/>
            <person name="Etienne J."/>
            <person name="Herrmann J.L."/>
            <person name="Lawrence C."/>
            <person name="Buchrieser C."/>
        </authorList>
    </citation>
    <scope>NUCLEOTIDE SEQUENCE</scope>
    <source>
        <strain evidence="4">ATCC 43290</strain>
    </source>
</reference>
<protein>
    <submittedName>
        <fullName evidence="5">DUF4910 domain-containing protein</fullName>
    </submittedName>
    <submittedName>
        <fullName evidence="4">Putative aminopeptidase-like domain protein</fullName>
    </submittedName>
</protein>
<dbReference type="Pfam" id="PF16254">
    <property type="entry name" value="DUF4910"/>
    <property type="match status" value="1"/>
</dbReference>
<evidence type="ECO:0000259" key="2">
    <source>
        <dbReference type="Pfam" id="PF16221"/>
    </source>
</evidence>